<name>A0ABQ9H185_9NEOP</name>
<organism evidence="2 3">
    <name type="scientific">Dryococelus australis</name>
    <dbReference type="NCBI Taxonomy" id="614101"/>
    <lineage>
        <taxon>Eukaryota</taxon>
        <taxon>Metazoa</taxon>
        <taxon>Ecdysozoa</taxon>
        <taxon>Arthropoda</taxon>
        <taxon>Hexapoda</taxon>
        <taxon>Insecta</taxon>
        <taxon>Pterygota</taxon>
        <taxon>Neoptera</taxon>
        <taxon>Polyneoptera</taxon>
        <taxon>Phasmatodea</taxon>
        <taxon>Verophasmatodea</taxon>
        <taxon>Anareolatae</taxon>
        <taxon>Phasmatidae</taxon>
        <taxon>Eurycanthinae</taxon>
        <taxon>Dryococelus</taxon>
    </lineage>
</organism>
<feature type="signal peptide" evidence="1">
    <location>
        <begin position="1"/>
        <end position="15"/>
    </location>
</feature>
<dbReference type="Proteomes" id="UP001159363">
    <property type="component" value="Chromosome 7"/>
</dbReference>
<proteinExistence type="predicted"/>
<dbReference type="EMBL" id="JARBHB010000008">
    <property type="protein sequence ID" value="KAJ8878070.1"/>
    <property type="molecule type" value="Genomic_DNA"/>
</dbReference>
<evidence type="ECO:0000256" key="1">
    <source>
        <dbReference type="SAM" id="SignalP"/>
    </source>
</evidence>
<evidence type="ECO:0000313" key="3">
    <source>
        <dbReference type="Proteomes" id="UP001159363"/>
    </source>
</evidence>
<gene>
    <name evidence="2" type="ORF">PR048_022534</name>
</gene>
<keyword evidence="3" id="KW-1185">Reference proteome</keyword>
<comment type="caution">
    <text evidence="2">The sequence shown here is derived from an EMBL/GenBank/DDBJ whole genome shotgun (WGS) entry which is preliminary data.</text>
</comment>
<sequence length="81" mass="9473">MTIICLCMLVRHCRSKWGQANPVLQATLTYTGPNPISMGENKDLLEFLPFISPMFHEFCKNLRTKYDVHNVRPDIFDDERD</sequence>
<evidence type="ECO:0000313" key="2">
    <source>
        <dbReference type="EMBL" id="KAJ8878070.1"/>
    </source>
</evidence>
<keyword evidence="1" id="KW-0732">Signal</keyword>
<protein>
    <submittedName>
        <fullName evidence="2">Uncharacterized protein</fullName>
    </submittedName>
</protein>
<accession>A0ABQ9H185</accession>
<feature type="chain" id="PRO_5047047783" evidence="1">
    <location>
        <begin position="16"/>
        <end position="81"/>
    </location>
</feature>
<reference evidence="2 3" key="1">
    <citation type="submission" date="2023-02" db="EMBL/GenBank/DDBJ databases">
        <title>LHISI_Scaffold_Assembly.</title>
        <authorList>
            <person name="Stuart O.P."/>
            <person name="Cleave R."/>
            <person name="Magrath M.J.L."/>
            <person name="Mikheyev A.S."/>
        </authorList>
    </citation>
    <scope>NUCLEOTIDE SEQUENCE [LARGE SCALE GENOMIC DNA]</scope>
    <source>
        <strain evidence="2">Daus_M_001</strain>
        <tissue evidence="2">Leg muscle</tissue>
    </source>
</reference>